<dbReference type="Proteomes" id="UP000565468">
    <property type="component" value="Unassembled WGS sequence"/>
</dbReference>
<feature type="transmembrane region" description="Helical" evidence="1">
    <location>
        <begin position="389"/>
        <end position="408"/>
    </location>
</feature>
<protein>
    <submittedName>
        <fullName evidence="2">Uncharacterized protein</fullName>
    </submittedName>
</protein>
<name>A0A848M6E5_PAELE</name>
<accession>A0A848M6E5</accession>
<evidence type="ECO:0000256" key="1">
    <source>
        <dbReference type="SAM" id="Phobius"/>
    </source>
</evidence>
<keyword evidence="1" id="KW-0472">Membrane</keyword>
<reference evidence="2 3" key="1">
    <citation type="submission" date="2020-04" db="EMBL/GenBank/DDBJ databases">
        <title>Paenibacillus algicola sp. nov., a novel marine bacterium producing alginate lyase.</title>
        <authorList>
            <person name="Huang H."/>
        </authorList>
    </citation>
    <scope>NUCLEOTIDE SEQUENCE [LARGE SCALE GENOMIC DNA]</scope>
    <source>
        <strain evidence="2 3">L7-75</strain>
    </source>
</reference>
<dbReference type="EMBL" id="JABBPN010000006">
    <property type="protein sequence ID" value="NMO95819.1"/>
    <property type="molecule type" value="Genomic_DNA"/>
</dbReference>
<evidence type="ECO:0000313" key="2">
    <source>
        <dbReference type="EMBL" id="NMO95819.1"/>
    </source>
</evidence>
<proteinExistence type="predicted"/>
<keyword evidence="1" id="KW-0812">Transmembrane</keyword>
<comment type="caution">
    <text evidence="2">The sequence shown here is derived from an EMBL/GenBank/DDBJ whole genome shotgun (WGS) entry which is preliminary data.</text>
</comment>
<sequence>MSVAMSSNILKDQIAASGIGAFNEWKQQTHASQLDQVVKDALAAEKQQNANLEKALGHMMKMRQFLSDPERILGSQQTKHGEVAEHLEVNVRNAWSAIKGNGEVATFDGVGRTAPEDFILNGVKFQSKFINGTNNTLKHVLDHFETYRDASMNYSIPKDQYHVIEAVRAGGRPADLSDKSVRAILRKVEEIEAETGRSFDDIVRPSVSNYDEVQLGRVGGTVSGYQDELVDENHLIKEEIRSEAREKAKAIEGKRGPSIKEGAKAAGAAATIAASLSVITTIYRKVKDGRRIQDFDKEDWKEVGMEGVKAGAKGGVTAGTIYALTNLTSLSAPFAGAVASGMIGLSWLMADVSKDRITMDEFVTQGQILCIEAGIAATGGAIGQILIPIPVLGSIIGTVTANFIWSFAKGRLGAKEQELKAKLDAYTASILAQIDQAYADIIACIDAAYQRFDSLIEAAFDVDANAAVLAAASVDLAVEFGVDKSKILRDDVDLEAFFLG</sequence>
<keyword evidence="1" id="KW-1133">Transmembrane helix</keyword>
<feature type="transmembrane region" description="Helical" evidence="1">
    <location>
        <begin position="330"/>
        <end position="350"/>
    </location>
</feature>
<gene>
    <name evidence="2" type="ORF">HII30_08570</name>
</gene>
<evidence type="ECO:0000313" key="3">
    <source>
        <dbReference type="Proteomes" id="UP000565468"/>
    </source>
</evidence>
<keyword evidence="3" id="KW-1185">Reference proteome</keyword>
<dbReference type="AlphaFoldDB" id="A0A848M6E5"/>
<organism evidence="2 3">
    <name type="scientific">Paenibacillus lemnae</name>
    <dbReference type="NCBI Taxonomy" id="1330551"/>
    <lineage>
        <taxon>Bacteria</taxon>
        <taxon>Bacillati</taxon>
        <taxon>Bacillota</taxon>
        <taxon>Bacilli</taxon>
        <taxon>Bacillales</taxon>
        <taxon>Paenibacillaceae</taxon>
        <taxon>Paenibacillus</taxon>
    </lineage>
</organism>